<dbReference type="InterPro" id="IPR029058">
    <property type="entry name" value="AB_hydrolase_fold"/>
</dbReference>
<feature type="domain" description="Mono-/di-acylglycerol lipase N-terminal" evidence="4">
    <location>
        <begin position="3"/>
        <end position="42"/>
    </location>
</feature>
<reference evidence="5 6" key="1">
    <citation type="journal article" date="2016" name="Nat. Commun.">
        <title>Ectomycorrhizal ecology is imprinted in the genome of the dominant symbiotic fungus Cenococcum geophilum.</title>
        <authorList>
            <consortium name="DOE Joint Genome Institute"/>
            <person name="Peter M."/>
            <person name="Kohler A."/>
            <person name="Ohm R.A."/>
            <person name="Kuo A."/>
            <person name="Krutzmann J."/>
            <person name="Morin E."/>
            <person name="Arend M."/>
            <person name="Barry K.W."/>
            <person name="Binder M."/>
            <person name="Choi C."/>
            <person name="Clum A."/>
            <person name="Copeland A."/>
            <person name="Grisel N."/>
            <person name="Haridas S."/>
            <person name="Kipfer T."/>
            <person name="LaButti K."/>
            <person name="Lindquist E."/>
            <person name="Lipzen A."/>
            <person name="Maire R."/>
            <person name="Meier B."/>
            <person name="Mihaltcheva S."/>
            <person name="Molinier V."/>
            <person name="Murat C."/>
            <person name="Poggeler S."/>
            <person name="Quandt C.A."/>
            <person name="Sperisen C."/>
            <person name="Tritt A."/>
            <person name="Tisserant E."/>
            <person name="Crous P.W."/>
            <person name="Henrissat B."/>
            <person name="Nehls U."/>
            <person name="Egli S."/>
            <person name="Spatafora J.W."/>
            <person name="Grigoriev I.V."/>
            <person name="Martin F.M."/>
        </authorList>
    </citation>
    <scope>NUCLEOTIDE SEQUENCE [LARGE SCALE GENOMIC DNA]</scope>
    <source>
        <strain evidence="5 6">CBS 207.34</strain>
    </source>
</reference>
<accession>A0A8E2JL36</accession>
<evidence type="ECO:0000256" key="1">
    <source>
        <dbReference type="ARBA" id="ARBA00022729"/>
    </source>
</evidence>
<gene>
    <name evidence="5" type="ORF">AOQ84DRAFT_250121</name>
</gene>
<protein>
    <submittedName>
        <fullName evidence="5">Alpha/beta-hydrolase</fullName>
    </submittedName>
</protein>
<dbReference type="AlphaFoldDB" id="A0A8E2JL36"/>
<keyword evidence="6" id="KW-1185">Reference proteome</keyword>
<feature type="domain" description="Fungal lipase-type" evidence="3">
    <location>
        <begin position="71"/>
        <end position="202"/>
    </location>
</feature>
<dbReference type="SUPFAM" id="SSF53474">
    <property type="entry name" value="alpha/beta-Hydrolases"/>
    <property type="match status" value="1"/>
</dbReference>
<evidence type="ECO:0000259" key="3">
    <source>
        <dbReference type="Pfam" id="PF01764"/>
    </source>
</evidence>
<dbReference type="Proteomes" id="UP000250140">
    <property type="component" value="Unassembled WGS sequence"/>
</dbReference>
<dbReference type="EMBL" id="KV751142">
    <property type="protein sequence ID" value="OCL01370.1"/>
    <property type="molecule type" value="Genomic_DNA"/>
</dbReference>
<dbReference type="PANTHER" id="PTHR46640:SF1">
    <property type="entry name" value="FUNGAL LIPASE-LIKE DOMAIN-CONTAINING PROTEIN-RELATED"/>
    <property type="match status" value="1"/>
</dbReference>
<keyword evidence="2 5" id="KW-0378">Hydrolase</keyword>
<dbReference type="InterPro" id="IPR051299">
    <property type="entry name" value="AB_hydrolase_lip/est"/>
</dbReference>
<dbReference type="Pfam" id="PF01764">
    <property type="entry name" value="Lipase_3"/>
    <property type="match status" value="1"/>
</dbReference>
<keyword evidence="1" id="KW-0732">Signal</keyword>
<dbReference type="PANTHER" id="PTHR46640">
    <property type="entry name" value="TRIACYLGLYCEROL LIPASE, PUTATIVE (AFU_ORTHOLOGUE AFUA_6G06510)-RELATED"/>
    <property type="match status" value="1"/>
</dbReference>
<name>A0A8E2JL36_9PEZI</name>
<dbReference type="Pfam" id="PF03893">
    <property type="entry name" value="Lipase3_N"/>
    <property type="match status" value="1"/>
</dbReference>
<evidence type="ECO:0000313" key="6">
    <source>
        <dbReference type="Proteomes" id="UP000250140"/>
    </source>
</evidence>
<evidence type="ECO:0000313" key="5">
    <source>
        <dbReference type="EMBL" id="OCL01370.1"/>
    </source>
</evidence>
<dbReference type="OrthoDB" id="426718at2759"/>
<dbReference type="CDD" id="cd00519">
    <property type="entry name" value="Lipase_3"/>
    <property type="match status" value="1"/>
</dbReference>
<dbReference type="InterPro" id="IPR005592">
    <property type="entry name" value="Mono/diacylglycerol_lipase_N"/>
</dbReference>
<dbReference type="Gene3D" id="3.40.50.1820">
    <property type="entry name" value="alpha/beta hydrolase"/>
    <property type="match status" value="1"/>
</dbReference>
<feature type="non-terminal residue" evidence="5">
    <location>
        <position position="1"/>
    </location>
</feature>
<dbReference type="GO" id="GO:0016042">
    <property type="term" value="P:lipid catabolic process"/>
    <property type="evidence" value="ECO:0007669"/>
    <property type="project" value="InterPro"/>
</dbReference>
<dbReference type="GO" id="GO:0016787">
    <property type="term" value="F:hydrolase activity"/>
    <property type="evidence" value="ECO:0007669"/>
    <property type="project" value="UniProtKB-KW"/>
</dbReference>
<dbReference type="InterPro" id="IPR002921">
    <property type="entry name" value="Fungal_lipase-type"/>
</dbReference>
<evidence type="ECO:0000259" key="4">
    <source>
        <dbReference type="Pfam" id="PF03893"/>
    </source>
</evidence>
<evidence type="ECO:0000256" key="2">
    <source>
        <dbReference type="ARBA" id="ARBA00022801"/>
    </source>
</evidence>
<organism evidence="5 6">
    <name type="scientific">Glonium stellatum</name>
    <dbReference type="NCBI Taxonomy" id="574774"/>
    <lineage>
        <taxon>Eukaryota</taxon>
        <taxon>Fungi</taxon>
        <taxon>Dikarya</taxon>
        <taxon>Ascomycota</taxon>
        <taxon>Pezizomycotina</taxon>
        <taxon>Dothideomycetes</taxon>
        <taxon>Pleosporomycetidae</taxon>
        <taxon>Gloniales</taxon>
        <taxon>Gloniaceae</taxon>
        <taxon>Glonium</taxon>
    </lineage>
</organism>
<proteinExistence type="predicted"/>
<feature type="non-terminal residue" evidence="5">
    <location>
        <position position="260"/>
    </location>
</feature>
<sequence length="260" mass="28004">LSTFQLMEQYAAAAYCSTNYNETPNTKVTCSSGNCPLVEADTTDTLTEFENSLITDVTGFVAVDSTNNLVVVSFRGSASIKNWIADLDFATVSTDICSGCTAHQGFWNSWTEARSGVLAAVKSAATSYPSYQIVAVGHSLGGAIADLAAAELRKSGYKVALYTFGSPRIAGPTLSDFITNQPGGNYRVTHYNDPVPRLPPISFGFVHVSPEYYIDKPNYQTVTASDISVYTGNVNYNGNTAWILTDILAHTWYFNSIAGC</sequence>